<comment type="caution">
    <text evidence="2">The sequence shown here is derived from an EMBL/GenBank/DDBJ whole genome shotgun (WGS) entry which is preliminary data.</text>
</comment>
<gene>
    <name evidence="2" type="ORF">ACFQV2_20475</name>
</gene>
<dbReference type="Proteomes" id="UP001596512">
    <property type="component" value="Unassembled WGS sequence"/>
</dbReference>
<feature type="domain" description="HTH cro/C1-type" evidence="1">
    <location>
        <begin position="13"/>
        <end position="69"/>
    </location>
</feature>
<protein>
    <submittedName>
        <fullName evidence="2">Helix-turn-helix domain-containing protein</fullName>
    </submittedName>
</protein>
<organism evidence="2 3">
    <name type="scientific">Actinokineospora soli</name>
    <dbReference type="NCBI Taxonomy" id="1048753"/>
    <lineage>
        <taxon>Bacteria</taxon>
        <taxon>Bacillati</taxon>
        <taxon>Actinomycetota</taxon>
        <taxon>Actinomycetes</taxon>
        <taxon>Pseudonocardiales</taxon>
        <taxon>Pseudonocardiaceae</taxon>
        <taxon>Actinokineospora</taxon>
    </lineage>
</organism>
<sequence>MRETTELTVGQRIEHMRRRRGMSRKTLASLLGYSDEWLRQVERKGRPVERVSTLMRLVDILQIRDASALFGVAVPVQRGHERVDGGMAAVREALLRRRVPGVVAGVREPLTRAELDAAWSRWFDSKRRYTAVREALPGMLDRLDLVPDDVEGGPCGRTPTD</sequence>
<accession>A0ABW2TP86</accession>
<proteinExistence type="predicted"/>
<dbReference type="Gene3D" id="1.10.260.40">
    <property type="entry name" value="lambda repressor-like DNA-binding domains"/>
    <property type="match status" value="1"/>
</dbReference>
<dbReference type="InterPro" id="IPR010982">
    <property type="entry name" value="Lambda_DNA-bd_dom_sf"/>
</dbReference>
<evidence type="ECO:0000313" key="2">
    <source>
        <dbReference type="EMBL" id="MFC7615519.1"/>
    </source>
</evidence>
<dbReference type="PROSITE" id="PS50943">
    <property type="entry name" value="HTH_CROC1"/>
    <property type="match status" value="1"/>
</dbReference>
<evidence type="ECO:0000313" key="3">
    <source>
        <dbReference type="Proteomes" id="UP001596512"/>
    </source>
</evidence>
<dbReference type="EMBL" id="JBHTEY010000004">
    <property type="protein sequence ID" value="MFC7615519.1"/>
    <property type="molecule type" value="Genomic_DNA"/>
</dbReference>
<keyword evidence="3" id="KW-1185">Reference proteome</keyword>
<reference evidence="3" key="1">
    <citation type="journal article" date="2019" name="Int. J. Syst. Evol. Microbiol.">
        <title>The Global Catalogue of Microorganisms (GCM) 10K type strain sequencing project: providing services to taxonomists for standard genome sequencing and annotation.</title>
        <authorList>
            <consortium name="The Broad Institute Genomics Platform"/>
            <consortium name="The Broad Institute Genome Sequencing Center for Infectious Disease"/>
            <person name="Wu L."/>
            <person name="Ma J."/>
        </authorList>
    </citation>
    <scope>NUCLEOTIDE SEQUENCE [LARGE SCALE GENOMIC DNA]</scope>
    <source>
        <strain evidence="3">JCM 17695</strain>
    </source>
</reference>
<dbReference type="InterPro" id="IPR001387">
    <property type="entry name" value="Cro/C1-type_HTH"/>
</dbReference>
<dbReference type="SUPFAM" id="SSF47413">
    <property type="entry name" value="lambda repressor-like DNA-binding domains"/>
    <property type="match status" value="1"/>
</dbReference>
<name>A0ABW2TP86_9PSEU</name>
<evidence type="ECO:0000259" key="1">
    <source>
        <dbReference type="PROSITE" id="PS50943"/>
    </source>
</evidence>
<dbReference type="Pfam" id="PF13560">
    <property type="entry name" value="HTH_31"/>
    <property type="match status" value="1"/>
</dbReference>